<dbReference type="Proteomes" id="UP000483379">
    <property type="component" value="Unassembled WGS sequence"/>
</dbReference>
<name>A0A6M0K295_9GAMM</name>
<gene>
    <name evidence="1" type="ORF">G3446_11230</name>
</gene>
<dbReference type="RefSeq" id="WP_164452923.1">
    <property type="nucleotide sequence ID" value="NZ_JAAIJQ010000028.1"/>
</dbReference>
<evidence type="ECO:0000313" key="2">
    <source>
        <dbReference type="Proteomes" id="UP000483379"/>
    </source>
</evidence>
<proteinExistence type="predicted"/>
<comment type="caution">
    <text evidence="1">The sequence shown here is derived from an EMBL/GenBank/DDBJ whole genome shotgun (WGS) entry which is preliminary data.</text>
</comment>
<sequence>MPTYDYRCEANGQVIEVSHRMSETLSNWGELCERARLELGDTPADAPVHRLATGGNVVTSSSLGSGTAPACPTGSCCSGGMCGLN</sequence>
<protein>
    <submittedName>
        <fullName evidence="1">Zinc ribbon domain-containing protein</fullName>
    </submittedName>
</protein>
<dbReference type="EMBL" id="JAAIJQ010000028">
    <property type="protein sequence ID" value="NEV62455.1"/>
    <property type="molecule type" value="Genomic_DNA"/>
</dbReference>
<dbReference type="AlphaFoldDB" id="A0A6M0K295"/>
<keyword evidence="2" id="KW-1185">Reference proteome</keyword>
<accession>A0A6M0K295</accession>
<organism evidence="1 2">
    <name type="scientific">Thiorhodococcus minor</name>
    <dbReference type="NCBI Taxonomy" id="57489"/>
    <lineage>
        <taxon>Bacteria</taxon>
        <taxon>Pseudomonadati</taxon>
        <taxon>Pseudomonadota</taxon>
        <taxon>Gammaproteobacteria</taxon>
        <taxon>Chromatiales</taxon>
        <taxon>Chromatiaceae</taxon>
        <taxon>Thiorhodococcus</taxon>
    </lineage>
</organism>
<evidence type="ECO:0000313" key="1">
    <source>
        <dbReference type="EMBL" id="NEV62455.1"/>
    </source>
</evidence>
<reference evidence="1 2" key="1">
    <citation type="submission" date="2020-02" db="EMBL/GenBank/DDBJ databases">
        <title>Genome sequences of Thiorhodococcus mannitoliphagus and Thiorhodococcus minor, purple sulfur photosynthetic bacteria in the gammaproteobacterial family, Chromatiaceae.</title>
        <authorList>
            <person name="Aviles F.A."/>
            <person name="Meyer T.E."/>
            <person name="Kyndt J.A."/>
        </authorList>
    </citation>
    <scope>NUCLEOTIDE SEQUENCE [LARGE SCALE GENOMIC DNA]</scope>
    <source>
        <strain evidence="1 2">DSM 11518</strain>
    </source>
</reference>